<dbReference type="Gene3D" id="1.10.10.60">
    <property type="entry name" value="Homeodomain-like"/>
    <property type="match status" value="1"/>
</dbReference>
<dbReference type="AlphaFoldDB" id="A0A8S4SJ14"/>
<evidence type="ECO:0000256" key="3">
    <source>
        <dbReference type="ARBA" id="ARBA00022473"/>
    </source>
</evidence>
<gene>
    <name evidence="11" type="primary">jg5716</name>
    <name evidence="11" type="ORF">PAEG_LOCUS24712</name>
</gene>
<dbReference type="GO" id="GO:0000981">
    <property type="term" value="F:DNA-binding transcription factor activity, RNA polymerase II-specific"/>
    <property type="evidence" value="ECO:0007669"/>
    <property type="project" value="TreeGrafter"/>
</dbReference>
<comment type="subcellular location">
    <subcellularLocation>
        <location evidence="1 8">Nucleus</location>
    </subcellularLocation>
</comment>
<evidence type="ECO:0000313" key="11">
    <source>
        <dbReference type="EMBL" id="CAH2264900.1"/>
    </source>
</evidence>
<dbReference type="OrthoDB" id="3225452at2759"/>
<keyword evidence="5 8" id="KW-0238">DNA-binding</keyword>
<keyword evidence="4" id="KW-0805">Transcription regulation</keyword>
<comment type="similarity">
    <text evidence="2">Belongs to the paired homeobox family.</text>
</comment>
<evidence type="ECO:0000256" key="1">
    <source>
        <dbReference type="ARBA" id="ARBA00004123"/>
    </source>
</evidence>
<dbReference type="Proteomes" id="UP000838756">
    <property type="component" value="Unassembled WGS sequence"/>
</dbReference>
<reference evidence="11" key="1">
    <citation type="submission" date="2022-03" db="EMBL/GenBank/DDBJ databases">
        <authorList>
            <person name="Lindestad O."/>
        </authorList>
    </citation>
    <scope>NUCLEOTIDE SEQUENCE</scope>
</reference>
<feature type="region of interest" description="Disordered" evidence="9">
    <location>
        <begin position="98"/>
        <end position="127"/>
    </location>
</feature>
<accession>A0A8S4SJ14</accession>
<dbReference type="Pfam" id="PF00046">
    <property type="entry name" value="Homeodomain"/>
    <property type="match status" value="1"/>
</dbReference>
<dbReference type="PANTHER" id="PTHR45636">
    <property type="entry name" value="PAIRED BOX PROTEIN PAX-6-RELATED-RELATED"/>
    <property type="match status" value="1"/>
</dbReference>
<proteinExistence type="inferred from homology"/>
<evidence type="ECO:0000256" key="6">
    <source>
        <dbReference type="ARBA" id="ARBA00023163"/>
    </source>
</evidence>
<keyword evidence="6" id="KW-0804">Transcription</keyword>
<evidence type="ECO:0000259" key="10">
    <source>
        <dbReference type="Pfam" id="PF00046"/>
    </source>
</evidence>
<dbReference type="GO" id="GO:0000978">
    <property type="term" value="F:RNA polymerase II cis-regulatory region sequence-specific DNA binding"/>
    <property type="evidence" value="ECO:0007669"/>
    <property type="project" value="TreeGrafter"/>
</dbReference>
<evidence type="ECO:0000313" key="12">
    <source>
        <dbReference type="Proteomes" id="UP000838756"/>
    </source>
</evidence>
<keyword evidence="12" id="KW-1185">Reference proteome</keyword>
<dbReference type="InterPro" id="IPR001356">
    <property type="entry name" value="HD"/>
</dbReference>
<evidence type="ECO:0000256" key="2">
    <source>
        <dbReference type="ARBA" id="ARBA00005733"/>
    </source>
</evidence>
<comment type="caution">
    <text evidence="11">The sequence shown here is derived from an EMBL/GenBank/DDBJ whole genome shotgun (WGS) entry which is preliminary data.</text>
</comment>
<organism evidence="11 12">
    <name type="scientific">Pararge aegeria aegeria</name>
    <dbReference type="NCBI Taxonomy" id="348720"/>
    <lineage>
        <taxon>Eukaryota</taxon>
        <taxon>Metazoa</taxon>
        <taxon>Ecdysozoa</taxon>
        <taxon>Arthropoda</taxon>
        <taxon>Hexapoda</taxon>
        <taxon>Insecta</taxon>
        <taxon>Pterygota</taxon>
        <taxon>Neoptera</taxon>
        <taxon>Endopterygota</taxon>
        <taxon>Lepidoptera</taxon>
        <taxon>Glossata</taxon>
        <taxon>Ditrysia</taxon>
        <taxon>Papilionoidea</taxon>
        <taxon>Nymphalidae</taxon>
        <taxon>Satyrinae</taxon>
        <taxon>Satyrini</taxon>
        <taxon>Parargina</taxon>
        <taxon>Pararge</taxon>
    </lineage>
</organism>
<keyword evidence="8" id="KW-0371">Homeobox</keyword>
<sequence length="264" mass="30070">MTLLGKDVDYKQPDGVTPASCFETPRMYRMRDESRFRKGRDSVGLLSGGILKSVRDFSLEIDGSVSNYASRLLSGRKVRGAERRMAYDVKPKHQITNISCPLDTLQSEAGSDGNSEHASSGDEDSQMRLRLKRKLQRNRTSFTNDQIDSLEKGCKASLKREHSNRFQSHKSNPNSPAIQIWNDPIRNLILQRMSTEFERTHYPDVFARERLAEKIGLPEARIQLKYYTDEIRYSDSLHPGAGYETFFYPGCHPVTATTLISITE</sequence>
<dbReference type="EMBL" id="CAKXAJ010026266">
    <property type="protein sequence ID" value="CAH2264900.1"/>
    <property type="molecule type" value="Genomic_DNA"/>
</dbReference>
<dbReference type="GO" id="GO:0005634">
    <property type="term" value="C:nucleus"/>
    <property type="evidence" value="ECO:0007669"/>
    <property type="project" value="UniProtKB-SubCell"/>
</dbReference>
<feature type="compositionally biased region" description="Polar residues" evidence="9">
    <location>
        <begin position="98"/>
        <end position="118"/>
    </location>
</feature>
<feature type="domain" description="Homeobox" evidence="10">
    <location>
        <begin position="190"/>
        <end position="223"/>
    </location>
</feature>
<dbReference type="SUPFAM" id="SSF46689">
    <property type="entry name" value="Homeodomain-like"/>
    <property type="match status" value="1"/>
</dbReference>
<evidence type="ECO:0000256" key="4">
    <source>
        <dbReference type="ARBA" id="ARBA00023015"/>
    </source>
</evidence>
<dbReference type="InterPro" id="IPR009057">
    <property type="entry name" value="Homeodomain-like_sf"/>
</dbReference>
<evidence type="ECO:0000256" key="7">
    <source>
        <dbReference type="ARBA" id="ARBA00023242"/>
    </source>
</evidence>
<evidence type="ECO:0000256" key="5">
    <source>
        <dbReference type="ARBA" id="ARBA00023125"/>
    </source>
</evidence>
<evidence type="ECO:0000256" key="8">
    <source>
        <dbReference type="RuleBase" id="RU000682"/>
    </source>
</evidence>
<name>A0A8S4SJ14_9NEOP</name>
<keyword evidence="3" id="KW-0217">Developmental protein</keyword>
<dbReference type="InterPro" id="IPR043565">
    <property type="entry name" value="PAX_fam"/>
</dbReference>
<protein>
    <submittedName>
        <fullName evidence="11">Jg5716 protein</fullName>
    </submittedName>
</protein>
<evidence type="ECO:0000256" key="9">
    <source>
        <dbReference type="SAM" id="MobiDB-lite"/>
    </source>
</evidence>
<dbReference type="CDD" id="cd00086">
    <property type="entry name" value="homeodomain"/>
    <property type="match status" value="1"/>
</dbReference>
<keyword evidence="7 8" id="KW-0539">Nucleus</keyword>
<dbReference type="PANTHER" id="PTHR45636:SF41">
    <property type="entry name" value="PAIRED BOX PROTEIN PAX-6-RELATED"/>
    <property type="match status" value="1"/>
</dbReference>